<dbReference type="Proteomes" id="UP001600650">
    <property type="component" value="Unassembled WGS sequence"/>
</dbReference>
<reference evidence="4 5" key="1">
    <citation type="submission" date="2024-09" db="EMBL/GenBank/DDBJ databases">
        <title>The Natural Products Discovery Center: Release of the First 8490 Sequenced Strains for Exploring Actinobacteria Biosynthetic Diversity.</title>
        <authorList>
            <person name="Kalkreuter E."/>
            <person name="Kautsar S.A."/>
            <person name="Yang D."/>
            <person name="Bader C.D."/>
            <person name="Teijaro C.N."/>
            <person name="Fluegel L."/>
            <person name="Davis C.M."/>
            <person name="Simpson J.R."/>
            <person name="Lauterbach L."/>
            <person name="Steele A.D."/>
            <person name="Gui C."/>
            <person name="Meng S."/>
            <person name="Li G."/>
            <person name="Viehrig K."/>
            <person name="Ye F."/>
            <person name="Su P."/>
            <person name="Kiefer A.F."/>
            <person name="Nichols A."/>
            <person name="Cepeda A.J."/>
            <person name="Yan W."/>
            <person name="Fan B."/>
            <person name="Jiang Y."/>
            <person name="Adhikari A."/>
            <person name="Zheng C.-J."/>
            <person name="Schuster L."/>
            <person name="Cowan T.M."/>
            <person name="Smanski M.J."/>
            <person name="Chevrette M.G."/>
            <person name="De Carvalho L.P.S."/>
            <person name="Shen B."/>
        </authorList>
    </citation>
    <scope>NUCLEOTIDE SEQUENCE [LARGE SCALE GENOMIC DNA]</scope>
    <source>
        <strain evidence="4 5">NPDC057399</strain>
    </source>
</reference>
<comment type="caution">
    <text evidence="4">The sequence shown here is derived from an EMBL/GenBank/DDBJ whole genome shotgun (WGS) entry which is preliminary data.</text>
</comment>
<feature type="domain" description="Activator of Hsp90 ATPase homologue 1/2-like C-terminal" evidence="3">
    <location>
        <begin position="14"/>
        <end position="62"/>
    </location>
</feature>
<protein>
    <submittedName>
        <fullName evidence="4">SRPBCC domain-containing protein</fullName>
    </submittedName>
</protein>
<dbReference type="EMBL" id="JBHVBU010000181">
    <property type="protein sequence ID" value="MFE7967789.1"/>
    <property type="molecule type" value="Genomic_DNA"/>
</dbReference>
<dbReference type="RefSeq" id="WP_381728811.1">
    <property type="nucleotide sequence ID" value="NZ_JBHVBU010000181.1"/>
</dbReference>
<sequence length="142" mass="14838">MSDGHSCTLTRTLDAPAAAVHQAWATPDASARWAYAVPGPVETDRRPGGAWKATMLTPDGTEGAPHRVVPGGRREPAAGRGHGRARARRALRDGGGAGRGRDGDPDRAAATCDTKEERDMAEQGGTMPLDSLTRFRAESPAG</sequence>
<keyword evidence="5" id="KW-1185">Reference proteome</keyword>
<evidence type="ECO:0000259" key="3">
    <source>
        <dbReference type="Pfam" id="PF08327"/>
    </source>
</evidence>
<feature type="region of interest" description="Disordered" evidence="2">
    <location>
        <begin position="39"/>
        <end position="142"/>
    </location>
</feature>
<name>A0ABW6JS11_STRCE</name>
<evidence type="ECO:0000313" key="5">
    <source>
        <dbReference type="Proteomes" id="UP001600650"/>
    </source>
</evidence>
<dbReference type="Gene3D" id="3.30.530.20">
    <property type="match status" value="1"/>
</dbReference>
<gene>
    <name evidence="4" type="ORF">ACFU0X_32935</name>
</gene>
<evidence type="ECO:0000313" key="4">
    <source>
        <dbReference type="EMBL" id="MFE7967789.1"/>
    </source>
</evidence>
<comment type="similarity">
    <text evidence="1">Belongs to the AHA1 family.</text>
</comment>
<feature type="compositionally biased region" description="Basic and acidic residues" evidence="2">
    <location>
        <begin position="99"/>
        <end position="121"/>
    </location>
</feature>
<evidence type="ECO:0000256" key="1">
    <source>
        <dbReference type="ARBA" id="ARBA00006817"/>
    </source>
</evidence>
<dbReference type="InterPro" id="IPR013538">
    <property type="entry name" value="ASHA1/2-like_C"/>
</dbReference>
<feature type="compositionally biased region" description="Basic and acidic residues" evidence="2">
    <location>
        <begin position="133"/>
        <end position="142"/>
    </location>
</feature>
<dbReference type="InterPro" id="IPR023393">
    <property type="entry name" value="START-like_dom_sf"/>
</dbReference>
<evidence type="ECO:0000256" key="2">
    <source>
        <dbReference type="SAM" id="MobiDB-lite"/>
    </source>
</evidence>
<dbReference type="Pfam" id="PF08327">
    <property type="entry name" value="AHSA1"/>
    <property type="match status" value="1"/>
</dbReference>
<accession>A0ABW6JS11</accession>
<proteinExistence type="inferred from homology"/>
<organism evidence="4 5">
    <name type="scientific">Streptomyces cellulosae</name>
    <dbReference type="NCBI Taxonomy" id="1968"/>
    <lineage>
        <taxon>Bacteria</taxon>
        <taxon>Bacillati</taxon>
        <taxon>Actinomycetota</taxon>
        <taxon>Actinomycetes</taxon>
        <taxon>Kitasatosporales</taxon>
        <taxon>Streptomycetaceae</taxon>
        <taxon>Streptomyces</taxon>
    </lineage>
</organism>
<dbReference type="SUPFAM" id="SSF55961">
    <property type="entry name" value="Bet v1-like"/>
    <property type="match status" value="1"/>
</dbReference>